<dbReference type="Proteomes" id="UP000384354">
    <property type="component" value="Unassembled WGS sequence"/>
</dbReference>
<organism evidence="1 2">
    <name type="scientific">Pandoraea cepalis</name>
    <dbReference type="NCBI Taxonomy" id="2508294"/>
    <lineage>
        <taxon>Bacteria</taxon>
        <taxon>Pseudomonadati</taxon>
        <taxon>Pseudomonadota</taxon>
        <taxon>Betaproteobacteria</taxon>
        <taxon>Burkholderiales</taxon>
        <taxon>Burkholderiaceae</taxon>
        <taxon>Pandoraea</taxon>
    </lineage>
</organism>
<sequence length="89" mass="9298">MPLPSLVKVPLPARSPAYVLLPEVSTLSEFAPMSRRVPATPLNPETACVPAADISNVAPLPSIARLVTEDNWPAPVNASVPPLIVVAPV</sequence>
<proteinExistence type="predicted"/>
<dbReference type="AlphaFoldDB" id="A0A5E4XIW2"/>
<dbReference type="EMBL" id="CABPSL010000018">
    <property type="protein sequence ID" value="VVE36108.1"/>
    <property type="molecule type" value="Genomic_DNA"/>
</dbReference>
<evidence type="ECO:0000313" key="2">
    <source>
        <dbReference type="Proteomes" id="UP000384354"/>
    </source>
</evidence>
<accession>A0A5E4XIW2</accession>
<protein>
    <submittedName>
        <fullName evidence="1">Uncharacterized protein</fullName>
    </submittedName>
</protein>
<gene>
    <name evidence="1" type="ORF">PCE31106_03893</name>
</gene>
<evidence type="ECO:0000313" key="1">
    <source>
        <dbReference type="EMBL" id="VVE36108.1"/>
    </source>
</evidence>
<name>A0A5E4XIW2_9BURK</name>
<reference evidence="1 2" key="1">
    <citation type="submission" date="2019-08" db="EMBL/GenBank/DDBJ databases">
        <authorList>
            <person name="Peeters C."/>
        </authorList>
    </citation>
    <scope>NUCLEOTIDE SEQUENCE [LARGE SCALE GENOMIC DNA]</scope>
    <source>
        <strain evidence="1 2">LMG 31106</strain>
    </source>
</reference>